<comment type="catalytic activity">
    <reaction evidence="3">
        <text>L-seryl-[protein] + ATP = O-phospho-L-seryl-[protein] + ADP + H(+)</text>
        <dbReference type="Rhea" id="RHEA:17989"/>
        <dbReference type="Rhea" id="RHEA-COMP:9863"/>
        <dbReference type="Rhea" id="RHEA-COMP:11604"/>
        <dbReference type="ChEBI" id="CHEBI:15378"/>
        <dbReference type="ChEBI" id="CHEBI:29999"/>
        <dbReference type="ChEBI" id="CHEBI:30616"/>
        <dbReference type="ChEBI" id="CHEBI:83421"/>
        <dbReference type="ChEBI" id="CHEBI:456216"/>
        <dbReference type="EC" id="2.7.11.1"/>
    </reaction>
</comment>
<dbReference type="PANTHER" id="PTHR38248">
    <property type="entry name" value="FUNK1 6"/>
    <property type="match status" value="1"/>
</dbReference>
<evidence type="ECO:0000256" key="1">
    <source>
        <dbReference type="ARBA" id="ARBA00012513"/>
    </source>
</evidence>
<dbReference type="EC" id="2.7.11.1" evidence="1"/>
<protein>
    <recommendedName>
        <fullName evidence="1">non-specific serine/threonine protein kinase</fullName>
        <ecNumber evidence="1">2.7.11.1</ecNumber>
    </recommendedName>
</protein>
<sequence>MCKYGEQPLYRESIGWVEWPEGCEESGVLRWLRRHINQFLLFANERGFRPLKRRRCITTPNKPIPGSVSKRKLDVGFTYNSSNKRENSDRLPYNWSHILVPGELKSNPREENYSSTWLNLLRYAREVSSGQDTRRFVMGFTLCGSTMRLWEFDRLGGVASKSFDVNKDGQMLVSVILGYLWMNEEELGFDPTIVEDGKRYTEIWRNGQMERLCLEELMKRQRCMAGRATTCWKGHLSGGKAGGQLAIKDSWEYKERPKEGLLLKEATEAGVDNVAQYYHHETVYVGDAIDDVRNNVRKGLNDASGRNPFQQRRPAMSETITSPATSSSSGRGRGRSSSSSIKRKRSLSSTQTSMPPPKRSCSDSPAQQDVQRQRNQVHRRVIIRDVGKSIYQASSLQAILTGLLGGMKGHKPLLNAKILHRDISVGNIMLNEAEDDGFLINLDLAVKIDREKASGAPSKTGTKVFMAIGALYGEDHNFMHNLELFF</sequence>
<feature type="region of interest" description="Disordered" evidence="4">
    <location>
        <begin position="298"/>
        <end position="376"/>
    </location>
</feature>
<feature type="compositionally biased region" description="Low complexity" evidence="4">
    <location>
        <begin position="326"/>
        <end position="340"/>
    </location>
</feature>
<dbReference type="SUPFAM" id="SSF56112">
    <property type="entry name" value="Protein kinase-like (PK-like)"/>
    <property type="match status" value="1"/>
</dbReference>
<dbReference type="PANTHER" id="PTHR38248:SF2">
    <property type="entry name" value="FUNK1 11"/>
    <property type="match status" value="1"/>
</dbReference>
<proteinExistence type="predicted"/>
<evidence type="ECO:0000259" key="5">
    <source>
        <dbReference type="Pfam" id="PF17667"/>
    </source>
</evidence>
<dbReference type="PROSITE" id="PS00109">
    <property type="entry name" value="PROTEIN_KINASE_TYR"/>
    <property type="match status" value="1"/>
</dbReference>
<evidence type="ECO:0000313" key="6">
    <source>
        <dbReference type="EMBL" id="OCL08995.1"/>
    </source>
</evidence>
<dbReference type="InterPro" id="IPR011009">
    <property type="entry name" value="Kinase-like_dom_sf"/>
</dbReference>
<dbReference type="GO" id="GO:0004674">
    <property type="term" value="F:protein serine/threonine kinase activity"/>
    <property type="evidence" value="ECO:0007669"/>
    <property type="project" value="UniProtKB-EC"/>
</dbReference>
<accession>A0A8E2F1R2</accession>
<organism evidence="6 7">
    <name type="scientific">Glonium stellatum</name>
    <dbReference type="NCBI Taxonomy" id="574774"/>
    <lineage>
        <taxon>Eukaryota</taxon>
        <taxon>Fungi</taxon>
        <taxon>Dikarya</taxon>
        <taxon>Ascomycota</taxon>
        <taxon>Pezizomycotina</taxon>
        <taxon>Dothideomycetes</taxon>
        <taxon>Pleosporomycetidae</taxon>
        <taxon>Gloniales</taxon>
        <taxon>Gloniaceae</taxon>
        <taxon>Glonium</taxon>
    </lineage>
</organism>
<dbReference type="Pfam" id="PF17667">
    <property type="entry name" value="Pkinase_fungal"/>
    <property type="match status" value="1"/>
</dbReference>
<feature type="domain" description="Fungal-type protein kinase" evidence="5">
    <location>
        <begin position="73"/>
        <end position="486"/>
    </location>
</feature>
<dbReference type="Proteomes" id="UP000250140">
    <property type="component" value="Unassembled WGS sequence"/>
</dbReference>
<evidence type="ECO:0000313" key="7">
    <source>
        <dbReference type="Proteomes" id="UP000250140"/>
    </source>
</evidence>
<dbReference type="Gene3D" id="1.10.510.10">
    <property type="entry name" value="Transferase(Phosphotransferase) domain 1"/>
    <property type="match status" value="1"/>
</dbReference>
<dbReference type="OrthoDB" id="5584477at2759"/>
<dbReference type="AlphaFoldDB" id="A0A8E2F1R2"/>
<evidence type="ECO:0000256" key="2">
    <source>
        <dbReference type="ARBA" id="ARBA00047899"/>
    </source>
</evidence>
<name>A0A8E2F1R2_9PEZI</name>
<gene>
    <name evidence="6" type="ORF">AOQ84DRAFT_363643</name>
</gene>
<keyword evidence="7" id="KW-1185">Reference proteome</keyword>
<dbReference type="InterPro" id="IPR040976">
    <property type="entry name" value="Pkinase_fungal"/>
</dbReference>
<evidence type="ECO:0000256" key="4">
    <source>
        <dbReference type="SAM" id="MobiDB-lite"/>
    </source>
</evidence>
<evidence type="ECO:0000256" key="3">
    <source>
        <dbReference type="ARBA" id="ARBA00048679"/>
    </source>
</evidence>
<dbReference type="InterPro" id="IPR008266">
    <property type="entry name" value="Tyr_kinase_AS"/>
</dbReference>
<reference evidence="6 7" key="1">
    <citation type="journal article" date="2016" name="Nat. Commun.">
        <title>Ectomycorrhizal ecology is imprinted in the genome of the dominant symbiotic fungus Cenococcum geophilum.</title>
        <authorList>
            <consortium name="DOE Joint Genome Institute"/>
            <person name="Peter M."/>
            <person name="Kohler A."/>
            <person name="Ohm R.A."/>
            <person name="Kuo A."/>
            <person name="Krutzmann J."/>
            <person name="Morin E."/>
            <person name="Arend M."/>
            <person name="Barry K.W."/>
            <person name="Binder M."/>
            <person name="Choi C."/>
            <person name="Clum A."/>
            <person name="Copeland A."/>
            <person name="Grisel N."/>
            <person name="Haridas S."/>
            <person name="Kipfer T."/>
            <person name="LaButti K."/>
            <person name="Lindquist E."/>
            <person name="Lipzen A."/>
            <person name="Maire R."/>
            <person name="Meier B."/>
            <person name="Mihaltcheva S."/>
            <person name="Molinier V."/>
            <person name="Murat C."/>
            <person name="Poggeler S."/>
            <person name="Quandt C.A."/>
            <person name="Sperisen C."/>
            <person name="Tritt A."/>
            <person name="Tisserant E."/>
            <person name="Crous P.W."/>
            <person name="Henrissat B."/>
            <person name="Nehls U."/>
            <person name="Egli S."/>
            <person name="Spatafora J.W."/>
            <person name="Grigoriev I.V."/>
            <person name="Martin F.M."/>
        </authorList>
    </citation>
    <scope>NUCLEOTIDE SEQUENCE [LARGE SCALE GENOMIC DNA]</scope>
    <source>
        <strain evidence="6 7">CBS 207.34</strain>
    </source>
</reference>
<dbReference type="EMBL" id="KV749541">
    <property type="protein sequence ID" value="OCL08995.1"/>
    <property type="molecule type" value="Genomic_DNA"/>
</dbReference>
<comment type="catalytic activity">
    <reaction evidence="2">
        <text>L-threonyl-[protein] + ATP = O-phospho-L-threonyl-[protein] + ADP + H(+)</text>
        <dbReference type="Rhea" id="RHEA:46608"/>
        <dbReference type="Rhea" id="RHEA-COMP:11060"/>
        <dbReference type="Rhea" id="RHEA-COMP:11605"/>
        <dbReference type="ChEBI" id="CHEBI:15378"/>
        <dbReference type="ChEBI" id="CHEBI:30013"/>
        <dbReference type="ChEBI" id="CHEBI:30616"/>
        <dbReference type="ChEBI" id="CHEBI:61977"/>
        <dbReference type="ChEBI" id="CHEBI:456216"/>
        <dbReference type="EC" id="2.7.11.1"/>
    </reaction>
</comment>